<dbReference type="InterPro" id="IPR038266">
    <property type="entry name" value="NapC/NirT_cytc_sf"/>
</dbReference>
<accession>A0A2N7PPC3</accession>
<keyword evidence="9 12" id="KW-1133">Transmembrane helix</keyword>
<evidence type="ECO:0000256" key="3">
    <source>
        <dbReference type="ARBA" id="ARBA00022448"/>
    </source>
</evidence>
<dbReference type="PANTHER" id="PTHR30333:SF1">
    <property type="entry name" value="CYTOCHROME C-TYPE PROTEIN NAPC"/>
    <property type="match status" value="1"/>
</dbReference>
<dbReference type="GO" id="GO:0046872">
    <property type="term" value="F:metal ion binding"/>
    <property type="evidence" value="ECO:0007669"/>
    <property type="project" value="UniProtKB-KW"/>
</dbReference>
<name>A0A2N7PPC3_9BACT</name>
<evidence type="ECO:0000256" key="5">
    <source>
        <dbReference type="ARBA" id="ARBA00022617"/>
    </source>
</evidence>
<keyword evidence="6 12" id="KW-0812">Transmembrane</keyword>
<comment type="subcellular location">
    <subcellularLocation>
        <location evidence="1">Cell membrane</location>
    </subcellularLocation>
</comment>
<dbReference type="Pfam" id="PF03264">
    <property type="entry name" value="Cytochrom_NNT"/>
    <property type="match status" value="1"/>
</dbReference>
<protein>
    <submittedName>
        <fullName evidence="14">Cytochrome c nitrite reductase small subunit</fullName>
    </submittedName>
</protein>
<dbReference type="GO" id="GO:0009055">
    <property type="term" value="F:electron transfer activity"/>
    <property type="evidence" value="ECO:0007669"/>
    <property type="project" value="TreeGrafter"/>
</dbReference>
<evidence type="ECO:0000256" key="7">
    <source>
        <dbReference type="ARBA" id="ARBA00022723"/>
    </source>
</evidence>
<dbReference type="GO" id="GO:0009061">
    <property type="term" value="P:anaerobic respiration"/>
    <property type="evidence" value="ECO:0007669"/>
    <property type="project" value="TreeGrafter"/>
</dbReference>
<reference evidence="14 15" key="1">
    <citation type="submission" date="2018-01" db="EMBL/GenBank/DDBJ databases">
        <title>Metagenomic assembled genomes from two thermal pools in the Uzon Caldera, Kamchatka, Russia.</title>
        <authorList>
            <person name="Wilkins L."/>
            <person name="Ettinger C."/>
        </authorList>
    </citation>
    <scope>NUCLEOTIDE SEQUENCE [LARGE SCALE GENOMIC DNA]</scope>
    <source>
        <strain evidence="14">ZAV-08</strain>
    </source>
</reference>
<dbReference type="InterPro" id="IPR036280">
    <property type="entry name" value="Multihaem_cyt_sf"/>
</dbReference>
<organism evidence="14 15">
    <name type="scientific">Thermodesulfobacterium geofontis</name>
    <dbReference type="NCBI Taxonomy" id="1295609"/>
    <lineage>
        <taxon>Bacteria</taxon>
        <taxon>Pseudomonadati</taxon>
        <taxon>Thermodesulfobacteriota</taxon>
        <taxon>Thermodesulfobacteria</taxon>
        <taxon>Thermodesulfobacteriales</taxon>
        <taxon>Thermodesulfobacteriaceae</taxon>
        <taxon>Thermodesulfobacterium</taxon>
    </lineage>
</organism>
<sequence length="147" mass="17228">MKIYKGLNFLILGFLLILIFIGLPSIIEKTNESTFCIKCHIMKPEYLNQIKGGLHNNLKCVECHLPIDNKILFYTWKIINGAKDTIIFYIGFTPEKISASFRSKEIIQNNCIRCHYQMVSKINITERKCWFCHRKINHQLTGLIETF</sequence>
<evidence type="ECO:0000256" key="8">
    <source>
        <dbReference type="ARBA" id="ARBA00022982"/>
    </source>
</evidence>
<keyword evidence="7" id="KW-0479">Metal-binding</keyword>
<comment type="caution">
    <text evidence="14">The sequence shown here is derived from an EMBL/GenBank/DDBJ whole genome shotgun (WGS) entry which is preliminary data.</text>
</comment>
<evidence type="ECO:0000256" key="12">
    <source>
        <dbReference type="SAM" id="Phobius"/>
    </source>
</evidence>
<keyword evidence="3" id="KW-0813">Transport</keyword>
<evidence type="ECO:0000256" key="1">
    <source>
        <dbReference type="ARBA" id="ARBA00004236"/>
    </source>
</evidence>
<evidence type="ECO:0000256" key="2">
    <source>
        <dbReference type="ARBA" id="ARBA00007395"/>
    </source>
</evidence>
<dbReference type="InterPro" id="IPR005126">
    <property type="entry name" value="NapC/NirT_cyt_c_N"/>
</dbReference>
<evidence type="ECO:0000259" key="13">
    <source>
        <dbReference type="Pfam" id="PF03264"/>
    </source>
</evidence>
<dbReference type="Gene3D" id="1.10.3820.10">
    <property type="entry name" value="Di-heme elbow motif domain"/>
    <property type="match status" value="1"/>
</dbReference>
<keyword evidence="10" id="KW-0408">Iron</keyword>
<keyword evidence="5" id="KW-0349">Heme</keyword>
<evidence type="ECO:0000256" key="10">
    <source>
        <dbReference type="ARBA" id="ARBA00023004"/>
    </source>
</evidence>
<evidence type="ECO:0000256" key="6">
    <source>
        <dbReference type="ARBA" id="ARBA00022692"/>
    </source>
</evidence>
<feature type="domain" description="NapC/NirT cytochrome c N-terminal" evidence="13">
    <location>
        <begin position="7"/>
        <end position="97"/>
    </location>
</feature>
<dbReference type="SUPFAM" id="SSF48695">
    <property type="entry name" value="Multiheme cytochromes"/>
    <property type="match status" value="1"/>
</dbReference>
<evidence type="ECO:0000256" key="4">
    <source>
        <dbReference type="ARBA" id="ARBA00022475"/>
    </source>
</evidence>
<gene>
    <name evidence="14" type="ORF">C0190_02640</name>
</gene>
<keyword evidence="8" id="KW-0249">Electron transport</keyword>
<dbReference type="AlphaFoldDB" id="A0A2N7PPC3"/>
<evidence type="ECO:0000313" key="15">
    <source>
        <dbReference type="Proteomes" id="UP000235460"/>
    </source>
</evidence>
<dbReference type="Proteomes" id="UP000235460">
    <property type="component" value="Unassembled WGS sequence"/>
</dbReference>
<evidence type="ECO:0000256" key="11">
    <source>
        <dbReference type="ARBA" id="ARBA00023136"/>
    </source>
</evidence>
<dbReference type="EMBL" id="PNIK01000040">
    <property type="protein sequence ID" value="PMP67732.1"/>
    <property type="molecule type" value="Genomic_DNA"/>
</dbReference>
<evidence type="ECO:0000256" key="9">
    <source>
        <dbReference type="ARBA" id="ARBA00022989"/>
    </source>
</evidence>
<proteinExistence type="inferred from homology"/>
<comment type="similarity">
    <text evidence="2">Belongs to the NapC/NirT/NrfH family.</text>
</comment>
<dbReference type="PANTHER" id="PTHR30333">
    <property type="entry name" value="CYTOCHROME C-TYPE PROTEIN"/>
    <property type="match status" value="1"/>
</dbReference>
<keyword evidence="11 12" id="KW-0472">Membrane</keyword>
<keyword evidence="4" id="KW-1003">Cell membrane</keyword>
<dbReference type="InterPro" id="IPR051174">
    <property type="entry name" value="Cytochrome_c-type_ET"/>
</dbReference>
<evidence type="ECO:0000313" key="14">
    <source>
        <dbReference type="EMBL" id="PMP67732.1"/>
    </source>
</evidence>
<feature type="transmembrane region" description="Helical" evidence="12">
    <location>
        <begin position="7"/>
        <end position="27"/>
    </location>
</feature>
<dbReference type="GO" id="GO:0005886">
    <property type="term" value="C:plasma membrane"/>
    <property type="evidence" value="ECO:0007669"/>
    <property type="project" value="UniProtKB-SubCell"/>
</dbReference>